<dbReference type="SMART" id="SM00481">
    <property type="entry name" value="POLIIIAc"/>
    <property type="match status" value="1"/>
</dbReference>
<dbReference type="HOGENOM" id="CLU_097071_0_0_7"/>
<dbReference type="GO" id="GO:0004534">
    <property type="term" value="F:5'-3' RNA exonuclease activity"/>
    <property type="evidence" value="ECO:0007669"/>
    <property type="project" value="TreeGrafter"/>
</dbReference>
<dbReference type="AlphaFoldDB" id="E1QH47"/>
<reference evidence="2 3" key="1">
    <citation type="journal article" date="2010" name="Stand. Genomic Sci.">
        <title>Complete genome sequence of Desulfarculus baarsii type strain (2st14).</title>
        <authorList>
            <person name="Sun H."/>
            <person name="Spring S."/>
            <person name="Lapidus A."/>
            <person name="Davenport K."/>
            <person name="Del Rio T.G."/>
            <person name="Tice H."/>
            <person name="Nolan M."/>
            <person name="Copeland A."/>
            <person name="Cheng J.F."/>
            <person name="Lucas S."/>
            <person name="Tapia R."/>
            <person name="Goodwin L."/>
            <person name="Pitluck S."/>
            <person name="Ivanova N."/>
            <person name="Pagani I."/>
            <person name="Mavromatis K."/>
            <person name="Ovchinnikova G."/>
            <person name="Pati A."/>
            <person name="Chen A."/>
            <person name="Palaniappan K."/>
            <person name="Hauser L."/>
            <person name="Chang Y.J."/>
            <person name="Jeffries C.D."/>
            <person name="Detter J.C."/>
            <person name="Han C."/>
            <person name="Rohde M."/>
            <person name="Brambilla E."/>
            <person name="Goker M."/>
            <person name="Woyke T."/>
            <person name="Bristow J."/>
            <person name="Eisen J.A."/>
            <person name="Markowitz V."/>
            <person name="Hugenholtz P."/>
            <person name="Kyrpides N.C."/>
            <person name="Klenk H.P."/>
            <person name="Land M."/>
        </authorList>
    </citation>
    <scope>NUCLEOTIDE SEQUENCE [LARGE SCALE GENOMIC DNA]</scope>
    <source>
        <strain evidence="3">ATCC 33931 / DSM 2075 / LMG 7858 / VKM B-1802 / 2st14</strain>
    </source>
</reference>
<name>E1QH47_DESB2</name>
<dbReference type="CDD" id="cd07432">
    <property type="entry name" value="PHP_HisPPase"/>
    <property type="match status" value="1"/>
</dbReference>
<evidence type="ECO:0000313" key="3">
    <source>
        <dbReference type="Proteomes" id="UP000009047"/>
    </source>
</evidence>
<dbReference type="Gene3D" id="3.20.20.140">
    <property type="entry name" value="Metal-dependent hydrolases"/>
    <property type="match status" value="1"/>
</dbReference>
<dbReference type="PANTHER" id="PTHR42924">
    <property type="entry name" value="EXONUCLEASE"/>
    <property type="match status" value="1"/>
</dbReference>
<dbReference type="PANTHER" id="PTHR42924:SF3">
    <property type="entry name" value="POLYMERASE_HISTIDINOL PHOSPHATASE N-TERMINAL DOMAIN-CONTAINING PROTEIN"/>
    <property type="match status" value="1"/>
</dbReference>
<dbReference type="InterPro" id="IPR052018">
    <property type="entry name" value="PHP_domain"/>
</dbReference>
<evidence type="ECO:0000313" key="2">
    <source>
        <dbReference type="EMBL" id="ADK84890.1"/>
    </source>
</evidence>
<dbReference type="InterPro" id="IPR003141">
    <property type="entry name" value="Pol/His_phosphatase_N"/>
</dbReference>
<dbReference type="GO" id="GO:0035312">
    <property type="term" value="F:5'-3' DNA exonuclease activity"/>
    <property type="evidence" value="ECO:0007669"/>
    <property type="project" value="TreeGrafter"/>
</dbReference>
<dbReference type="KEGG" id="dbr:Deba_1522"/>
<dbReference type="RefSeq" id="WP_013258343.1">
    <property type="nucleotide sequence ID" value="NC_014365.1"/>
</dbReference>
<dbReference type="STRING" id="644282.Deba_1522"/>
<dbReference type="OrthoDB" id="9775360at2"/>
<dbReference type="Pfam" id="PF13263">
    <property type="entry name" value="PHP_C"/>
    <property type="match status" value="1"/>
</dbReference>
<gene>
    <name evidence="2" type="ordered locus">Deba_1522</name>
</gene>
<sequence>MRAVRADLHLHTCLSPCGDFDVTPAAVVGRAAELGLGLIAICDHNSAENVAAALVAARRLGPSAPHVLAGLEVTTAEEAHVLTLFDDLKAALTMQAMVFDHLQKEPNDPDIFGMQIVANADDEVEYFNPRLLIGATDLAVSEVARRTHELGGLLVAAHIDRPSYSLVGQLGLIPPDLPLDAVEISRAGDPAQADRWLMGARLPVLTSSDAHFLRDVGAAWTELELARPCLAELALALAGQGGRRVLGHGRREGGA</sequence>
<organism evidence="2 3">
    <name type="scientific">Desulfarculus baarsii (strain ATCC 33931 / DSM 2075 / LMG 7858 / VKM B-1802 / 2st14)</name>
    <dbReference type="NCBI Taxonomy" id="644282"/>
    <lineage>
        <taxon>Bacteria</taxon>
        <taxon>Pseudomonadati</taxon>
        <taxon>Thermodesulfobacteriota</taxon>
        <taxon>Desulfarculia</taxon>
        <taxon>Desulfarculales</taxon>
        <taxon>Desulfarculaceae</taxon>
        <taxon>Desulfarculus</taxon>
    </lineage>
</organism>
<proteinExistence type="predicted"/>
<keyword evidence="3" id="KW-1185">Reference proteome</keyword>
<accession>E1QH47</accession>
<dbReference type="SUPFAM" id="SSF89550">
    <property type="entry name" value="PHP domain-like"/>
    <property type="match status" value="1"/>
</dbReference>
<dbReference type="Pfam" id="PF02811">
    <property type="entry name" value="PHP"/>
    <property type="match status" value="1"/>
</dbReference>
<dbReference type="Proteomes" id="UP000009047">
    <property type="component" value="Chromosome"/>
</dbReference>
<feature type="domain" description="Polymerase/histidinol phosphatase N-terminal" evidence="1">
    <location>
        <begin position="6"/>
        <end position="77"/>
    </location>
</feature>
<protein>
    <submittedName>
        <fullName evidence="2">PHP domain protein</fullName>
    </submittedName>
</protein>
<evidence type="ECO:0000259" key="1">
    <source>
        <dbReference type="SMART" id="SM00481"/>
    </source>
</evidence>
<dbReference type="InterPro" id="IPR004013">
    <property type="entry name" value="PHP_dom"/>
</dbReference>
<dbReference type="eggNOG" id="COG0613">
    <property type="taxonomic scope" value="Bacteria"/>
</dbReference>
<dbReference type="InterPro" id="IPR016195">
    <property type="entry name" value="Pol/histidinol_Pase-like"/>
</dbReference>
<dbReference type="EMBL" id="CP002085">
    <property type="protein sequence ID" value="ADK84890.1"/>
    <property type="molecule type" value="Genomic_DNA"/>
</dbReference>